<protein>
    <recommendedName>
        <fullName evidence="3">DUF3450 domain-containing protein</fullName>
    </recommendedName>
</protein>
<gene>
    <name evidence="1" type="ORF">DEH80_14345</name>
</gene>
<evidence type="ECO:0000313" key="2">
    <source>
        <dbReference type="Proteomes" id="UP000251800"/>
    </source>
</evidence>
<sequence length="296" mass="33454">MREARSAGLDAIRHEPEQTHGPCARNLTHEDHVMTHSPRMGRPVIAAFVLGLTAAAPLAAQTLDQVVDQGKAKAAEGRQSQEKIDSIVDAKQEKLITYRALLKQREGLEQYNKQLSTQIEGQEALIRRFDTSIDQVAQIERQMLPLITRMTEALTDFVELDLPFHETERLERINFVQDSVSKPDLNVAEKFRQVLEAYQIENDYGRKIDTYQDIIDINGEEREVDVLRVGRVALVAQTRDAATTVVWNHDEKAWQELDAGTYRNSVRQGIKMSKKQASIDMVTLPIPAPTAAETEE</sequence>
<comment type="caution">
    <text evidence="1">The sequence shown here is derived from an EMBL/GenBank/DDBJ whole genome shotgun (WGS) entry which is preliminary data.</text>
</comment>
<evidence type="ECO:0000313" key="1">
    <source>
        <dbReference type="EMBL" id="PWN55051.1"/>
    </source>
</evidence>
<accession>A0A383XQZ7</accession>
<dbReference type="Proteomes" id="UP000251800">
    <property type="component" value="Unassembled WGS sequence"/>
</dbReference>
<proteinExistence type="predicted"/>
<dbReference type="InterPro" id="IPR016866">
    <property type="entry name" value="UCP028069"/>
</dbReference>
<dbReference type="EMBL" id="QEQK01000014">
    <property type="protein sequence ID" value="PWN55051.1"/>
    <property type="molecule type" value="Genomic_DNA"/>
</dbReference>
<reference evidence="1 2" key="1">
    <citation type="submission" date="2018-05" db="EMBL/GenBank/DDBJ databases">
        <title>Abyssibacter profundi OUC007T gen. nov., sp. nov, a marine bacterium isolated from seawater of the Mariana Trench.</title>
        <authorList>
            <person name="Zhou S."/>
        </authorList>
    </citation>
    <scope>NUCLEOTIDE SEQUENCE [LARGE SCALE GENOMIC DNA]</scope>
    <source>
        <strain evidence="1 2">OUC007</strain>
    </source>
</reference>
<dbReference type="Pfam" id="PF11932">
    <property type="entry name" value="DUF3450"/>
    <property type="match status" value="1"/>
</dbReference>
<dbReference type="AlphaFoldDB" id="A0A383XQZ7"/>
<organism evidence="1 2">
    <name type="scientific">Abyssibacter profundi</name>
    <dbReference type="NCBI Taxonomy" id="2182787"/>
    <lineage>
        <taxon>Bacteria</taxon>
        <taxon>Pseudomonadati</taxon>
        <taxon>Pseudomonadota</taxon>
        <taxon>Gammaproteobacteria</taxon>
        <taxon>Chromatiales</taxon>
        <taxon>Oceanococcaceae</taxon>
        <taxon>Abyssibacter</taxon>
    </lineage>
</organism>
<name>A0A383XQZ7_9GAMM</name>
<evidence type="ECO:0008006" key="3">
    <source>
        <dbReference type="Google" id="ProtNLM"/>
    </source>
</evidence>
<dbReference type="PIRSF" id="PIRSF028069">
    <property type="entry name" value="UCP028069"/>
    <property type="match status" value="1"/>
</dbReference>
<keyword evidence="2" id="KW-1185">Reference proteome</keyword>